<sequence>MEEHATGEHTGVGLPWKDREEVNKLKAKYKENLDRLEFLENNARGNNIRLLNVLEGKEGEDIKTLVVEVLIQSGAWDGPEDMLVKDI</sequence>
<evidence type="ECO:0000313" key="2">
    <source>
        <dbReference type="Proteomes" id="UP001066276"/>
    </source>
</evidence>
<reference evidence="1" key="1">
    <citation type="journal article" date="2022" name="bioRxiv">
        <title>Sequencing and chromosome-scale assembly of the giantPleurodeles waltlgenome.</title>
        <authorList>
            <person name="Brown T."/>
            <person name="Elewa A."/>
            <person name="Iarovenko S."/>
            <person name="Subramanian E."/>
            <person name="Araus A.J."/>
            <person name="Petzold A."/>
            <person name="Susuki M."/>
            <person name="Suzuki K.-i.T."/>
            <person name="Hayashi T."/>
            <person name="Toyoda A."/>
            <person name="Oliveira C."/>
            <person name="Osipova E."/>
            <person name="Leigh N.D."/>
            <person name="Simon A."/>
            <person name="Yun M.H."/>
        </authorList>
    </citation>
    <scope>NUCLEOTIDE SEQUENCE</scope>
    <source>
        <strain evidence="1">20211129_DDA</strain>
        <tissue evidence="1">Liver</tissue>
    </source>
</reference>
<proteinExistence type="predicted"/>
<organism evidence="1 2">
    <name type="scientific">Pleurodeles waltl</name>
    <name type="common">Iberian ribbed newt</name>
    <dbReference type="NCBI Taxonomy" id="8319"/>
    <lineage>
        <taxon>Eukaryota</taxon>
        <taxon>Metazoa</taxon>
        <taxon>Chordata</taxon>
        <taxon>Craniata</taxon>
        <taxon>Vertebrata</taxon>
        <taxon>Euteleostomi</taxon>
        <taxon>Amphibia</taxon>
        <taxon>Batrachia</taxon>
        <taxon>Caudata</taxon>
        <taxon>Salamandroidea</taxon>
        <taxon>Salamandridae</taxon>
        <taxon>Pleurodelinae</taxon>
        <taxon>Pleurodeles</taxon>
    </lineage>
</organism>
<protein>
    <submittedName>
        <fullName evidence="1">Uncharacterized protein</fullName>
    </submittedName>
</protein>
<evidence type="ECO:0000313" key="1">
    <source>
        <dbReference type="EMBL" id="KAJ1213698.1"/>
    </source>
</evidence>
<keyword evidence="2" id="KW-1185">Reference proteome</keyword>
<dbReference type="Proteomes" id="UP001066276">
    <property type="component" value="Chromosome 1_1"/>
</dbReference>
<dbReference type="EMBL" id="JANPWB010000001">
    <property type="protein sequence ID" value="KAJ1213698.1"/>
    <property type="molecule type" value="Genomic_DNA"/>
</dbReference>
<dbReference type="AlphaFoldDB" id="A0AAV7WMC4"/>
<name>A0AAV7WMC4_PLEWA</name>
<gene>
    <name evidence="1" type="ORF">NDU88_001330</name>
</gene>
<accession>A0AAV7WMC4</accession>
<comment type="caution">
    <text evidence="1">The sequence shown here is derived from an EMBL/GenBank/DDBJ whole genome shotgun (WGS) entry which is preliminary data.</text>
</comment>